<dbReference type="Pfam" id="PF21825">
    <property type="entry name" value="crAss001_48"/>
    <property type="match status" value="1"/>
</dbReference>
<accession>F9S0X9</accession>
<evidence type="ECO:0000313" key="2">
    <source>
        <dbReference type="Proteomes" id="UP000004605"/>
    </source>
</evidence>
<evidence type="ECO:0008006" key="3">
    <source>
        <dbReference type="Google" id="ProtNLM"/>
    </source>
</evidence>
<dbReference type="EMBL" id="AFWF01000092">
    <property type="protein sequence ID" value="EGU42962.1"/>
    <property type="molecule type" value="Genomic_DNA"/>
</dbReference>
<dbReference type="AlphaFoldDB" id="F9S0X9"/>
<protein>
    <recommendedName>
        <fullName evidence="3">Phage protein</fullName>
    </recommendedName>
</protein>
<comment type="caution">
    <text evidence="1">The sequence shown here is derived from an EMBL/GenBank/DDBJ whole genome shotgun (WGS) entry which is preliminary data.</text>
</comment>
<evidence type="ECO:0000313" key="1">
    <source>
        <dbReference type="EMBL" id="EGU42962.1"/>
    </source>
</evidence>
<dbReference type="OrthoDB" id="9989893at2"/>
<proteinExistence type="predicted"/>
<name>F9S0X9_9VIBR</name>
<dbReference type="InterPro" id="IPR054052">
    <property type="entry name" value="Y16Q-like"/>
</dbReference>
<reference evidence="1 2" key="1">
    <citation type="journal article" date="2012" name="Int. J. Syst. Evol. Microbiol.">
        <title>Vibrio caribbeanicus sp. nov., isolated from the marine sponge Scleritoderma cyanea.</title>
        <authorList>
            <person name="Hoffmann M."/>
            <person name="Monday S.R."/>
            <person name="Allard M.W."/>
            <person name="Strain E.A."/>
            <person name="Whittaker P."/>
            <person name="Naum M."/>
            <person name="McCarthy P.J."/>
            <person name="Lopez J.V."/>
            <person name="Fischer M."/>
            <person name="Brown E.W."/>
        </authorList>
    </citation>
    <scope>NUCLEOTIDE SEQUENCE [LARGE SCALE GENOMIC DNA]</scope>
    <source>
        <strain evidence="1 2">ATCC 700023</strain>
    </source>
</reference>
<dbReference type="RefSeq" id="WP_006711749.1">
    <property type="nucleotide sequence ID" value="NZ_AFWF01000092.1"/>
</dbReference>
<keyword evidence="2" id="KW-1185">Reference proteome</keyword>
<dbReference type="Proteomes" id="UP000004605">
    <property type="component" value="Unassembled WGS sequence"/>
</dbReference>
<sequence>MKNRIERMNEEANQLEDKILKLSAFITESDEFETLDRREKVRLIVQLEYMNGYYDTLSDRIVASVDGERGR</sequence>
<gene>
    <name evidence="1" type="ORF">VII00023_02889</name>
</gene>
<organism evidence="1 2">
    <name type="scientific">Vibrio ichthyoenteri ATCC 700023</name>
    <dbReference type="NCBI Taxonomy" id="870968"/>
    <lineage>
        <taxon>Bacteria</taxon>
        <taxon>Pseudomonadati</taxon>
        <taxon>Pseudomonadota</taxon>
        <taxon>Gammaproteobacteria</taxon>
        <taxon>Vibrionales</taxon>
        <taxon>Vibrionaceae</taxon>
        <taxon>Vibrio</taxon>
    </lineage>
</organism>